<dbReference type="Proteomes" id="UP000005143">
    <property type="component" value="Unassembled WGS sequence"/>
</dbReference>
<dbReference type="SUPFAM" id="SSF52540">
    <property type="entry name" value="P-loop containing nucleoside triphosphate hydrolases"/>
    <property type="match status" value="1"/>
</dbReference>
<keyword evidence="1" id="KW-0418">Kinase</keyword>
<keyword evidence="2" id="KW-1185">Reference proteome</keyword>
<dbReference type="EC" id="2.7.4.14" evidence="1"/>
<dbReference type="EMBL" id="AGUD01000045">
    <property type="protein sequence ID" value="EHN12125.1"/>
    <property type="molecule type" value="Genomic_DNA"/>
</dbReference>
<keyword evidence="1" id="KW-0808">Transferase</keyword>
<dbReference type="RefSeq" id="WP_007571566.1">
    <property type="nucleotide sequence ID" value="NZ_AGUD01000045.1"/>
</dbReference>
<reference evidence="1 2" key="1">
    <citation type="journal article" date="2013" name="Biodegradation">
        <title>Quantitative proteomic analysis of ibuprofen-degrading Patulibacter sp. strain I11.</title>
        <authorList>
            <person name="Almeida B."/>
            <person name="Kjeldal H."/>
            <person name="Lolas I."/>
            <person name="Knudsen A.D."/>
            <person name="Carvalho G."/>
            <person name="Nielsen K.L."/>
            <person name="Barreto Crespo M.T."/>
            <person name="Stensballe A."/>
            <person name="Nielsen J.L."/>
        </authorList>
    </citation>
    <scope>NUCLEOTIDE SEQUENCE [LARGE SCALE GENOMIC DNA]</scope>
    <source>
        <strain evidence="1 2">I11</strain>
    </source>
</reference>
<proteinExistence type="predicted"/>
<dbReference type="GO" id="GO:0016301">
    <property type="term" value="F:kinase activity"/>
    <property type="evidence" value="ECO:0007669"/>
    <property type="project" value="UniProtKB-KW"/>
</dbReference>
<evidence type="ECO:0000313" key="2">
    <source>
        <dbReference type="Proteomes" id="UP000005143"/>
    </source>
</evidence>
<dbReference type="OrthoDB" id="3823243at2"/>
<dbReference type="Pfam" id="PF13189">
    <property type="entry name" value="Cytidylate_kin2"/>
    <property type="match status" value="1"/>
</dbReference>
<dbReference type="InterPro" id="IPR027417">
    <property type="entry name" value="P-loop_NTPase"/>
</dbReference>
<dbReference type="Gene3D" id="3.40.50.300">
    <property type="entry name" value="P-loop containing nucleotide triphosphate hydrolases"/>
    <property type="match status" value="1"/>
</dbReference>
<sequence>MTVITISASYGAGGSRIGPAVAERLGATFLDRAIPTEVSERLAVPLDDALRRDESLGSALERLLVRLAPVAQVYGGGGLERDELLDDRAYQQVTERVICDRVRRGSAVVLGRAGAFALRDHPGALHVRLDGPRDRRLAQAMRIEGIDRETAERRLEQTDRAREAYVRHFYRCDPRDPSHYHLVIESTTIPLDACVDMMVAAALARVPAAVPA</sequence>
<evidence type="ECO:0000313" key="1">
    <source>
        <dbReference type="EMBL" id="EHN12125.1"/>
    </source>
</evidence>
<name>H0E2H1_9ACTN</name>
<accession>H0E2H1</accession>
<protein>
    <submittedName>
        <fullName evidence="1">Cytidylate kinase</fullName>
        <ecNumber evidence="1">2.7.4.14</ecNumber>
    </submittedName>
</protein>
<dbReference type="AlphaFoldDB" id="H0E2H1"/>
<comment type="caution">
    <text evidence="1">The sequence shown here is derived from an EMBL/GenBank/DDBJ whole genome shotgun (WGS) entry which is preliminary data.</text>
</comment>
<dbReference type="PATRIC" id="fig|1097667.3.peg.981"/>
<gene>
    <name evidence="1" type="ORF">PAI11_09840</name>
</gene>
<organism evidence="1 2">
    <name type="scientific">Patulibacter medicamentivorans</name>
    <dbReference type="NCBI Taxonomy" id="1097667"/>
    <lineage>
        <taxon>Bacteria</taxon>
        <taxon>Bacillati</taxon>
        <taxon>Actinomycetota</taxon>
        <taxon>Thermoleophilia</taxon>
        <taxon>Solirubrobacterales</taxon>
        <taxon>Patulibacteraceae</taxon>
        <taxon>Patulibacter</taxon>
    </lineage>
</organism>